<accession>A0A6J5KQK7</accession>
<proteinExistence type="predicted"/>
<dbReference type="InterPro" id="IPR029063">
    <property type="entry name" value="SAM-dependent_MTases_sf"/>
</dbReference>
<evidence type="ECO:0000313" key="1">
    <source>
        <dbReference type="EMBL" id="CAB4124181.1"/>
    </source>
</evidence>
<name>A0A6J5KQK7_9CAUD</name>
<protein>
    <recommendedName>
        <fullName evidence="2">Methyltransferase domain containing protein</fullName>
    </recommendedName>
</protein>
<dbReference type="Gene3D" id="3.40.50.150">
    <property type="entry name" value="Vaccinia Virus protein VP39"/>
    <property type="match status" value="1"/>
</dbReference>
<gene>
    <name evidence="1" type="ORF">UFOVP49_47</name>
</gene>
<reference evidence="1" key="1">
    <citation type="submission" date="2020-04" db="EMBL/GenBank/DDBJ databases">
        <authorList>
            <person name="Chiriac C."/>
            <person name="Salcher M."/>
            <person name="Ghai R."/>
            <person name="Kavagutti S V."/>
        </authorList>
    </citation>
    <scope>NUCLEOTIDE SEQUENCE</scope>
</reference>
<evidence type="ECO:0008006" key="2">
    <source>
        <dbReference type="Google" id="ProtNLM"/>
    </source>
</evidence>
<organism evidence="1">
    <name type="scientific">uncultured Caudovirales phage</name>
    <dbReference type="NCBI Taxonomy" id="2100421"/>
    <lineage>
        <taxon>Viruses</taxon>
        <taxon>Duplodnaviria</taxon>
        <taxon>Heunggongvirae</taxon>
        <taxon>Uroviricota</taxon>
        <taxon>Caudoviricetes</taxon>
        <taxon>Peduoviridae</taxon>
        <taxon>Maltschvirus</taxon>
        <taxon>Maltschvirus maltsch</taxon>
    </lineage>
</organism>
<dbReference type="EMBL" id="LR796178">
    <property type="protein sequence ID" value="CAB4124181.1"/>
    <property type="molecule type" value="Genomic_DNA"/>
</dbReference>
<sequence>MQTATHDKPRIIIKDTASILIDAAKDAYHSDRKDIPEWITQIQGMSGQKYRQFINTVVSNTPNARYLEIGSWQGSTCCSAIVNNEVHALCIDNWSLFNPEGTIKQSYTNNVTRAIDDRAKVNIIESDFRLVDYSIIGSHNVYLFDGPHEEYNQYTGIVIAQPALDDEYILIVDDWNWACVRNGTHTALKFLNSIILYSIEIRTSLDESQPDVHGDYSDWHNGYYIAVVKKFSGL</sequence>